<evidence type="ECO:0000313" key="1">
    <source>
        <dbReference type="EMBL" id="QNT60354.1"/>
    </source>
</evidence>
<dbReference type="RefSeq" id="WP_246407924.1">
    <property type="nucleotide sequence ID" value="NZ_CP060414.2"/>
</dbReference>
<dbReference type="InterPro" id="IPR000415">
    <property type="entry name" value="Nitroreductase-like"/>
</dbReference>
<keyword evidence="2" id="KW-1185">Reference proteome</keyword>
<dbReference type="AlphaFoldDB" id="A0A7H1MFD9"/>
<reference evidence="1" key="1">
    <citation type="submission" date="2024-06" db="EMBL/GenBank/DDBJ databases">
        <title>Complete Genome Sequence of mouse commensal type strain Neisseria musculi.</title>
        <authorList>
            <person name="Thapa E."/>
            <person name="Aluvathingal J."/>
            <person name="Nadendla S."/>
            <person name="Mehta A."/>
            <person name="Tettelin H."/>
            <person name="Weyand N.J."/>
        </authorList>
    </citation>
    <scope>NUCLEOTIDE SEQUENCE</scope>
    <source>
        <strain evidence="1">NW831</strain>
    </source>
</reference>
<organism evidence="1 2">
    <name type="scientific">Neisseria musculi</name>
    <dbReference type="NCBI Taxonomy" id="1815583"/>
    <lineage>
        <taxon>Bacteria</taxon>
        <taxon>Pseudomonadati</taxon>
        <taxon>Pseudomonadota</taxon>
        <taxon>Betaproteobacteria</taxon>
        <taxon>Neisseriales</taxon>
        <taxon>Neisseriaceae</taxon>
        <taxon>Neisseria</taxon>
    </lineage>
</organism>
<dbReference type="GO" id="GO:0016491">
    <property type="term" value="F:oxidoreductase activity"/>
    <property type="evidence" value="ECO:0007669"/>
    <property type="project" value="InterPro"/>
</dbReference>
<dbReference type="EMBL" id="CP060414">
    <property type="protein sequence ID" value="QNT60354.1"/>
    <property type="molecule type" value="Genomic_DNA"/>
</dbReference>
<name>A0A7H1MFD9_9NEIS</name>
<evidence type="ECO:0000313" key="2">
    <source>
        <dbReference type="Proteomes" id="UP000516412"/>
    </source>
</evidence>
<dbReference type="Gene3D" id="3.40.109.10">
    <property type="entry name" value="NADH Oxidase"/>
    <property type="match status" value="1"/>
</dbReference>
<sequence>MPATAGQGYGTCPMEGLNGRMAKRILKLPNGVEINMIAACGIRKPGRGIWGERFRLPFEEIYREI</sequence>
<dbReference type="Proteomes" id="UP000516412">
    <property type="component" value="Chromosome"/>
</dbReference>
<gene>
    <name evidence="1" type="primary">yfkO</name>
    <name evidence="1" type="ORF">H7A79_2252</name>
</gene>
<accession>A0A7H1MFD9</accession>
<dbReference type="SUPFAM" id="SSF55469">
    <property type="entry name" value="FMN-dependent nitroreductase-like"/>
    <property type="match status" value="1"/>
</dbReference>
<proteinExistence type="predicted"/>
<dbReference type="KEGG" id="nmus:H7A79_2252"/>
<protein>
    <submittedName>
        <fullName evidence="1">NAD(P)H-flavin oxidoreductase domain protein</fullName>
    </submittedName>
</protein>